<accession>A0ABQ5QPR6</accession>
<evidence type="ECO:0000313" key="3">
    <source>
        <dbReference type="EMBL" id="GLH96568.1"/>
    </source>
</evidence>
<proteinExistence type="predicted"/>
<dbReference type="RefSeq" id="WP_281893812.1">
    <property type="nucleotide sequence ID" value="NZ_BSDI01000007.1"/>
</dbReference>
<feature type="transmembrane region" description="Helical" evidence="2">
    <location>
        <begin position="172"/>
        <end position="193"/>
    </location>
</feature>
<name>A0ABQ5QPR6_9ACTN</name>
<keyword evidence="2" id="KW-0812">Transmembrane</keyword>
<feature type="transmembrane region" description="Helical" evidence="2">
    <location>
        <begin position="109"/>
        <end position="136"/>
    </location>
</feature>
<feature type="transmembrane region" description="Helical" evidence="2">
    <location>
        <begin position="21"/>
        <end position="42"/>
    </location>
</feature>
<feature type="transmembrane region" description="Helical" evidence="2">
    <location>
        <begin position="75"/>
        <end position="97"/>
    </location>
</feature>
<feature type="region of interest" description="Disordered" evidence="1">
    <location>
        <begin position="234"/>
        <end position="256"/>
    </location>
</feature>
<protein>
    <recommendedName>
        <fullName evidence="5">DUF2567 domain-containing protein</fullName>
    </recommendedName>
</protein>
<keyword evidence="2" id="KW-0472">Membrane</keyword>
<gene>
    <name evidence="3" type="ORF">Pa4123_18420</name>
</gene>
<comment type="caution">
    <text evidence="3">The sequence shown here is derived from an EMBL/GenBank/DDBJ whole genome shotgun (WGS) entry which is preliminary data.</text>
</comment>
<keyword evidence="2" id="KW-1133">Transmembrane helix</keyword>
<evidence type="ECO:0000256" key="1">
    <source>
        <dbReference type="SAM" id="MobiDB-lite"/>
    </source>
</evidence>
<evidence type="ECO:0000313" key="4">
    <source>
        <dbReference type="Proteomes" id="UP001144280"/>
    </source>
</evidence>
<sequence length="256" mass="26772">MIIPARDPAPATRIRPSTVTTAFGLQLGVVAVLLLVAVGIVVEAVVYDGLIDEAARLTDADPDEVAMERAFNVEWVVITGLPVLALLGLYAGTAFPVRSGSNVARILTCVATGLPAVFCVACGGLGALVAIPLLAWDDPGATEEDFWSEESPFYEKLYELQATGLSSVLTDVGVLLIMTAFAASIAVAVLLLVPPSNRYYRPPAPPHAPPAYPFAYPVPPGYILVPASSAPWMPPPVSPAASDEPETPPEAQTGQD</sequence>
<keyword evidence="4" id="KW-1185">Reference proteome</keyword>
<evidence type="ECO:0008006" key="5">
    <source>
        <dbReference type="Google" id="ProtNLM"/>
    </source>
</evidence>
<reference evidence="3" key="1">
    <citation type="submission" date="2022-12" db="EMBL/GenBank/DDBJ databases">
        <title>New Phytohabitans aurantiacus sp. RD004123 nov., an actinomycete isolated from soil.</title>
        <authorList>
            <person name="Triningsih D.W."/>
            <person name="Harunari E."/>
            <person name="Igarashi Y."/>
        </authorList>
    </citation>
    <scope>NUCLEOTIDE SEQUENCE</scope>
    <source>
        <strain evidence="3">RD004123</strain>
    </source>
</reference>
<dbReference type="Proteomes" id="UP001144280">
    <property type="component" value="Unassembled WGS sequence"/>
</dbReference>
<evidence type="ECO:0000256" key="2">
    <source>
        <dbReference type="SAM" id="Phobius"/>
    </source>
</evidence>
<dbReference type="EMBL" id="BSDI01000007">
    <property type="protein sequence ID" value="GLH96568.1"/>
    <property type="molecule type" value="Genomic_DNA"/>
</dbReference>
<organism evidence="3 4">
    <name type="scientific">Phytohabitans aurantiacus</name>
    <dbReference type="NCBI Taxonomy" id="3016789"/>
    <lineage>
        <taxon>Bacteria</taxon>
        <taxon>Bacillati</taxon>
        <taxon>Actinomycetota</taxon>
        <taxon>Actinomycetes</taxon>
        <taxon>Micromonosporales</taxon>
        <taxon>Micromonosporaceae</taxon>
    </lineage>
</organism>